<dbReference type="InterPro" id="IPR014001">
    <property type="entry name" value="Helicase_ATP-bd"/>
</dbReference>
<evidence type="ECO:0000256" key="1">
    <source>
        <dbReference type="ARBA" id="ARBA00022741"/>
    </source>
</evidence>
<keyword evidence="5" id="KW-0067">ATP-binding</keyword>
<keyword evidence="6" id="KW-0238">DNA-binding</keyword>
<keyword evidence="4 10" id="KW-0347">Helicase</keyword>
<dbReference type="SMART" id="SM00487">
    <property type="entry name" value="DEXDc"/>
    <property type="match status" value="1"/>
</dbReference>
<dbReference type="EMBL" id="JAEHTE010000002">
    <property type="protein sequence ID" value="MBI6882946.1"/>
    <property type="molecule type" value="Genomic_DNA"/>
</dbReference>
<dbReference type="InterPro" id="IPR027417">
    <property type="entry name" value="P-loop_NTPase"/>
</dbReference>
<evidence type="ECO:0000259" key="9">
    <source>
        <dbReference type="PROSITE" id="PS51194"/>
    </source>
</evidence>
<dbReference type="Pfam" id="PF00271">
    <property type="entry name" value="Helicase_C"/>
    <property type="match status" value="1"/>
</dbReference>
<evidence type="ECO:0000256" key="6">
    <source>
        <dbReference type="ARBA" id="ARBA00023125"/>
    </source>
</evidence>
<keyword evidence="7" id="KW-0234">DNA repair</keyword>
<evidence type="ECO:0000313" key="11">
    <source>
        <dbReference type="Proteomes" id="UP000637061"/>
    </source>
</evidence>
<dbReference type="AlphaFoldDB" id="A0A8I1EC47"/>
<keyword evidence="2" id="KW-0227">DNA damage</keyword>
<evidence type="ECO:0000313" key="10">
    <source>
        <dbReference type="EMBL" id="MBI6882946.1"/>
    </source>
</evidence>
<dbReference type="InterPro" id="IPR011545">
    <property type="entry name" value="DEAD/DEAH_box_helicase_dom"/>
</dbReference>
<dbReference type="Pfam" id="PF00270">
    <property type="entry name" value="DEAD"/>
    <property type="match status" value="1"/>
</dbReference>
<feature type="domain" description="Helicase ATP-binding" evidence="8">
    <location>
        <begin position="291"/>
        <end position="440"/>
    </location>
</feature>
<dbReference type="SMART" id="SM00490">
    <property type="entry name" value="HELICc"/>
    <property type="match status" value="1"/>
</dbReference>
<organism evidence="10 11">
    <name type="scientific">Pseudomonas putida</name>
    <name type="common">Arthrobacter siderocapsulatus</name>
    <dbReference type="NCBI Taxonomy" id="303"/>
    <lineage>
        <taxon>Bacteria</taxon>
        <taxon>Pseudomonadati</taxon>
        <taxon>Pseudomonadota</taxon>
        <taxon>Gammaproteobacteria</taxon>
        <taxon>Pseudomonadales</taxon>
        <taxon>Pseudomonadaceae</taxon>
        <taxon>Pseudomonas</taxon>
    </lineage>
</organism>
<dbReference type="PANTHER" id="PTHR47964:SF1">
    <property type="entry name" value="ATP-DEPENDENT DNA HELICASE HOMOLOG RECG, CHLOROPLASTIC"/>
    <property type="match status" value="1"/>
</dbReference>
<dbReference type="InterPro" id="IPR001650">
    <property type="entry name" value="Helicase_C-like"/>
</dbReference>
<gene>
    <name evidence="10" type="ORF">JEU22_03390</name>
</gene>
<evidence type="ECO:0000256" key="4">
    <source>
        <dbReference type="ARBA" id="ARBA00022806"/>
    </source>
</evidence>
<dbReference type="Proteomes" id="UP000637061">
    <property type="component" value="Unassembled WGS sequence"/>
</dbReference>
<evidence type="ECO:0000256" key="5">
    <source>
        <dbReference type="ARBA" id="ARBA00022840"/>
    </source>
</evidence>
<comment type="caution">
    <text evidence="10">The sequence shown here is derived from an EMBL/GenBank/DDBJ whole genome shotgun (WGS) entry which is preliminary data.</text>
</comment>
<feature type="domain" description="Helicase C-terminal" evidence="9">
    <location>
        <begin position="558"/>
        <end position="720"/>
    </location>
</feature>
<sequence>MTEAFTPNVISRLTKYGIEEPWELLLNLPERYDDFTLPIKSIGAIKRLGHGKSFYGKLILTGVKTSTEIKKERQANGEVVDAGSGTEYVRVELSDGVSSTSALVFGRIDPWLLLKKVKLGKVIHVSGKVKQKNGYTNLDALEVVPEEDIGKIVARYRGMKRVLSPEKIADLTKISLIHNTARAVEEIMDGLNEEESGIRKNCRLPFNLQQLLMMLHIPDSPENLKKALDSAKRMNAYYEIRKALAATERKPCPEARIPKNLELIQELVSRHPFAKTITNDQKRAVWDIIKDFDQDKPMDRLLSADVGNGKTLAYGIPAAYACRLGKNVVVLLPTEPLAGQVAENISGWYPEVKVHLLTAGFKDEVKQGEMLVGTTAILTWLKNNPEWKVDFAVTDEQQKMGTLQRDALNSIGTHILEATATPIPRTMAQTLFGSKKVSVIKDCPVVKNITTKLIGNTIEERRDLMTNLEAWVAKGSKVAVIYPLVAEQQAYYYHVKAEVKKEAEKVASLMKKANVSVKSINPVEEVPHLLHELENTAEDGFIIELHAEEQAHNRLQKRFDRYMGASAELLRFMGSRIDEEMEQKNKTTIMNAAAKWEKKFPGRVGVIHGRSKRTEKADIIRDMNNGKYDILVSTTLVEIGVDVKGLMALAAINAENLGAYTLHQLRGRVARSGGDGDFFMMASCPVDELEPGSKERMDLLVKYTSGDDIAVYDMEQRGFGNLSAGGRNQKGFDDGLFPTLKLVPSELEHFLRDLARETMHERGAQVAVTP</sequence>
<keyword evidence="1" id="KW-0547">Nucleotide-binding</keyword>
<proteinExistence type="predicted"/>
<keyword evidence="3" id="KW-0378">Hydrolase</keyword>
<dbReference type="PROSITE" id="PS51194">
    <property type="entry name" value="HELICASE_CTER"/>
    <property type="match status" value="1"/>
</dbReference>
<evidence type="ECO:0000256" key="3">
    <source>
        <dbReference type="ARBA" id="ARBA00022801"/>
    </source>
</evidence>
<accession>A0A8I1EC47</accession>
<dbReference type="GO" id="GO:0006281">
    <property type="term" value="P:DNA repair"/>
    <property type="evidence" value="ECO:0007669"/>
    <property type="project" value="UniProtKB-KW"/>
</dbReference>
<dbReference type="PANTHER" id="PTHR47964">
    <property type="entry name" value="ATP-DEPENDENT DNA HELICASE HOMOLOG RECG, CHLOROPLASTIC"/>
    <property type="match status" value="1"/>
</dbReference>
<dbReference type="Gene3D" id="3.40.50.300">
    <property type="entry name" value="P-loop containing nucleotide triphosphate hydrolases"/>
    <property type="match status" value="2"/>
</dbReference>
<evidence type="ECO:0000256" key="2">
    <source>
        <dbReference type="ARBA" id="ARBA00022763"/>
    </source>
</evidence>
<dbReference type="InterPro" id="IPR047112">
    <property type="entry name" value="RecG/Mfd"/>
</dbReference>
<dbReference type="GO" id="GO:0016787">
    <property type="term" value="F:hydrolase activity"/>
    <property type="evidence" value="ECO:0007669"/>
    <property type="project" value="UniProtKB-KW"/>
</dbReference>
<evidence type="ECO:0000259" key="8">
    <source>
        <dbReference type="PROSITE" id="PS51192"/>
    </source>
</evidence>
<dbReference type="GO" id="GO:0003677">
    <property type="term" value="F:DNA binding"/>
    <property type="evidence" value="ECO:0007669"/>
    <property type="project" value="UniProtKB-KW"/>
</dbReference>
<protein>
    <submittedName>
        <fullName evidence="10">DEAD/DEAH box helicase</fullName>
    </submittedName>
</protein>
<dbReference type="GO" id="GO:0003678">
    <property type="term" value="F:DNA helicase activity"/>
    <property type="evidence" value="ECO:0007669"/>
    <property type="project" value="TreeGrafter"/>
</dbReference>
<reference evidence="10" key="1">
    <citation type="submission" date="2020-12" db="EMBL/GenBank/DDBJ databases">
        <title>Enhanced detection system for hospital associated transmission using whole genome sequencing surveillance.</title>
        <authorList>
            <person name="Harrison L.H."/>
            <person name="Van Tyne D."/>
            <person name="Marsh J.W."/>
            <person name="Griffith M.P."/>
            <person name="Snyder D.J."/>
            <person name="Cooper V.S."/>
            <person name="Mustapha M."/>
        </authorList>
    </citation>
    <scope>NUCLEOTIDE SEQUENCE</scope>
    <source>
        <strain evidence="10">PSB00042</strain>
    </source>
</reference>
<dbReference type="RefSeq" id="WP_198746570.1">
    <property type="nucleotide sequence ID" value="NZ_JAEHTE010000002.1"/>
</dbReference>
<evidence type="ECO:0000256" key="7">
    <source>
        <dbReference type="ARBA" id="ARBA00023204"/>
    </source>
</evidence>
<dbReference type="PROSITE" id="PS51192">
    <property type="entry name" value="HELICASE_ATP_BIND_1"/>
    <property type="match status" value="1"/>
</dbReference>
<dbReference type="SUPFAM" id="SSF52540">
    <property type="entry name" value="P-loop containing nucleoside triphosphate hydrolases"/>
    <property type="match status" value="2"/>
</dbReference>
<dbReference type="GO" id="GO:0005524">
    <property type="term" value="F:ATP binding"/>
    <property type="evidence" value="ECO:0007669"/>
    <property type="project" value="UniProtKB-KW"/>
</dbReference>
<name>A0A8I1EC47_PSEPU</name>